<dbReference type="RefSeq" id="WP_093883716.1">
    <property type="nucleotide sequence ID" value="NZ_FOBS01000015.1"/>
</dbReference>
<dbReference type="PANTHER" id="PTHR11091">
    <property type="entry name" value="OXIDOREDUCTASE-RELATED"/>
    <property type="match status" value="1"/>
</dbReference>
<dbReference type="Gene3D" id="1.10.1530.10">
    <property type="match status" value="1"/>
</dbReference>
<name>A0A1H7YAX8_9BACT</name>
<dbReference type="InterPro" id="IPR043144">
    <property type="entry name" value="Mal/L-sulf/L-lact_DH-like_ah"/>
</dbReference>
<dbReference type="OrthoDB" id="924592at2"/>
<dbReference type="PANTHER" id="PTHR11091:SF0">
    <property type="entry name" value="MALATE DEHYDROGENASE"/>
    <property type="match status" value="1"/>
</dbReference>
<reference evidence="3 4" key="1">
    <citation type="submission" date="2016-10" db="EMBL/GenBank/DDBJ databases">
        <authorList>
            <person name="de Groot N.N."/>
        </authorList>
    </citation>
    <scope>NUCLEOTIDE SEQUENCE [LARGE SCALE GENOMIC DNA]</scope>
    <source>
        <strain evidence="3 4">DSM 8423</strain>
    </source>
</reference>
<proteinExistence type="inferred from homology"/>
<evidence type="ECO:0000313" key="4">
    <source>
        <dbReference type="Proteomes" id="UP000198744"/>
    </source>
</evidence>
<protein>
    <submittedName>
        <fullName evidence="3">Malate/lactate/ureidoglycolate dehydrogenase, LDH2 family</fullName>
    </submittedName>
</protein>
<sequence length="364" mass="39702">MTRYVNDLKLSQFVQNVFLSFGIRREDALICADNLVLADLRGIPSHGVARLRRYVDGMANGTILPLNQPEVVREAPSTATIDGRAGLGQLVGHFSTRKAIEKAQKTGVGIVVARNSNHYGIAGYYTQMMLDAGLLGLSMTNTAPLVVPTFGRKMIIGTNPISLTAPTKRNRPFFLDMATSVVPRGKLEVYDRLDKDMPQGWAVDSKGLMTTDATEVLKNMIARLGGGILPLGGEGELYGGYKGYGIALLVDILCGVLSGGAYADMVDVRGPGGKGQPALVAHFFMALNIENFVEMDIFQEKMDDLIDRLKESEKAEGQQRIYVHGEKEYELYEKHKSSGVPLEEPVYNSLKAIAGERGVAFELE</sequence>
<organism evidence="3 4">
    <name type="scientific">Syntrophus gentianae</name>
    <dbReference type="NCBI Taxonomy" id="43775"/>
    <lineage>
        <taxon>Bacteria</taxon>
        <taxon>Pseudomonadati</taxon>
        <taxon>Thermodesulfobacteriota</taxon>
        <taxon>Syntrophia</taxon>
        <taxon>Syntrophales</taxon>
        <taxon>Syntrophaceae</taxon>
        <taxon>Syntrophus</taxon>
    </lineage>
</organism>
<dbReference type="AlphaFoldDB" id="A0A1H7YAX8"/>
<dbReference type="InterPro" id="IPR036111">
    <property type="entry name" value="Mal/L-sulfo/L-lacto_DH-like_sf"/>
</dbReference>
<comment type="similarity">
    <text evidence="1">Belongs to the LDH2/MDH2 oxidoreductase family.</text>
</comment>
<dbReference type="Proteomes" id="UP000198744">
    <property type="component" value="Unassembled WGS sequence"/>
</dbReference>
<dbReference type="GO" id="GO:0016491">
    <property type="term" value="F:oxidoreductase activity"/>
    <property type="evidence" value="ECO:0007669"/>
    <property type="project" value="UniProtKB-KW"/>
</dbReference>
<gene>
    <name evidence="3" type="ORF">SAMN04489760_11543</name>
</gene>
<dbReference type="InterPro" id="IPR043143">
    <property type="entry name" value="Mal/L-sulf/L-lact_DH-like_NADP"/>
</dbReference>
<evidence type="ECO:0000313" key="3">
    <source>
        <dbReference type="EMBL" id="SEM43280.1"/>
    </source>
</evidence>
<dbReference type="EMBL" id="FOBS01000015">
    <property type="protein sequence ID" value="SEM43280.1"/>
    <property type="molecule type" value="Genomic_DNA"/>
</dbReference>
<dbReference type="Pfam" id="PF02615">
    <property type="entry name" value="Ldh_2"/>
    <property type="match status" value="1"/>
</dbReference>
<keyword evidence="2" id="KW-0560">Oxidoreductase</keyword>
<dbReference type="InterPro" id="IPR003767">
    <property type="entry name" value="Malate/L-lactate_DH-like"/>
</dbReference>
<dbReference type="STRING" id="43775.SAMN04489760_11543"/>
<dbReference type="SUPFAM" id="SSF89733">
    <property type="entry name" value="L-sulfolactate dehydrogenase-like"/>
    <property type="match status" value="1"/>
</dbReference>
<dbReference type="Gene3D" id="3.30.1370.60">
    <property type="entry name" value="Hypothetical oxidoreductase yiak, domain 2"/>
    <property type="match status" value="1"/>
</dbReference>
<accession>A0A1H7YAX8</accession>
<keyword evidence="4" id="KW-1185">Reference proteome</keyword>
<evidence type="ECO:0000256" key="1">
    <source>
        <dbReference type="ARBA" id="ARBA00006056"/>
    </source>
</evidence>
<evidence type="ECO:0000256" key="2">
    <source>
        <dbReference type="ARBA" id="ARBA00023002"/>
    </source>
</evidence>